<name>A0A0A8Z935_ARUDO</name>
<reference evidence="2" key="2">
    <citation type="journal article" date="2015" name="Data Brief">
        <title>Shoot transcriptome of the giant reed, Arundo donax.</title>
        <authorList>
            <person name="Barrero R.A."/>
            <person name="Guerrero F.D."/>
            <person name="Moolhuijzen P."/>
            <person name="Goolsby J.A."/>
            <person name="Tidwell J."/>
            <person name="Bellgard S.E."/>
            <person name="Bellgard M.I."/>
        </authorList>
    </citation>
    <scope>NUCLEOTIDE SEQUENCE</scope>
    <source>
        <tissue evidence="2">Shoot tissue taken approximately 20 cm above the soil surface</tissue>
    </source>
</reference>
<evidence type="ECO:0000313" key="2">
    <source>
        <dbReference type="EMBL" id="JAD34168.1"/>
    </source>
</evidence>
<keyword evidence="1" id="KW-1133">Transmembrane helix</keyword>
<keyword evidence="1" id="KW-0472">Membrane</keyword>
<organism evidence="2">
    <name type="scientific">Arundo donax</name>
    <name type="common">Giant reed</name>
    <name type="synonym">Donax arundinaceus</name>
    <dbReference type="NCBI Taxonomy" id="35708"/>
    <lineage>
        <taxon>Eukaryota</taxon>
        <taxon>Viridiplantae</taxon>
        <taxon>Streptophyta</taxon>
        <taxon>Embryophyta</taxon>
        <taxon>Tracheophyta</taxon>
        <taxon>Spermatophyta</taxon>
        <taxon>Magnoliopsida</taxon>
        <taxon>Liliopsida</taxon>
        <taxon>Poales</taxon>
        <taxon>Poaceae</taxon>
        <taxon>PACMAD clade</taxon>
        <taxon>Arundinoideae</taxon>
        <taxon>Arundineae</taxon>
        <taxon>Arundo</taxon>
    </lineage>
</organism>
<sequence>MFLKFHFVFFIVYSPPSILTLLNHLFILLSSNKVWEYIPKFE</sequence>
<dbReference type="AlphaFoldDB" id="A0A0A8Z935"/>
<dbReference type="EMBL" id="GBRH01263727">
    <property type="protein sequence ID" value="JAD34168.1"/>
    <property type="molecule type" value="Transcribed_RNA"/>
</dbReference>
<accession>A0A0A8Z935</accession>
<reference evidence="2" key="1">
    <citation type="submission" date="2014-09" db="EMBL/GenBank/DDBJ databases">
        <authorList>
            <person name="Magalhaes I.L.F."/>
            <person name="Oliveira U."/>
            <person name="Santos F.R."/>
            <person name="Vidigal T.H.D.A."/>
            <person name="Brescovit A.D."/>
            <person name="Santos A.J."/>
        </authorList>
    </citation>
    <scope>NUCLEOTIDE SEQUENCE</scope>
    <source>
        <tissue evidence="2">Shoot tissue taken approximately 20 cm above the soil surface</tissue>
    </source>
</reference>
<feature type="transmembrane region" description="Helical" evidence="1">
    <location>
        <begin position="7"/>
        <end position="29"/>
    </location>
</feature>
<proteinExistence type="predicted"/>
<protein>
    <submittedName>
        <fullName evidence="2">Uncharacterized protein</fullName>
    </submittedName>
</protein>
<keyword evidence="1" id="KW-0812">Transmembrane</keyword>
<evidence type="ECO:0000256" key="1">
    <source>
        <dbReference type="SAM" id="Phobius"/>
    </source>
</evidence>